<dbReference type="InterPro" id="IPR003594">
    <property type="entry name" value="HATPase_dom"/>
</dbReference>
<keyword evidence="15" id="KW-1185">Reference proteome</keyword>
<reference evidence="14 15" key="1">
    <citation type="submission" date="2021-02" db="EMBL/GenBank/DDBJ databases">
        <title>Whole genome sequencing of Streptomyces actuosus VRA1.</title>
        <authorList>
            <person name="Sen G."/>
            <person name="Sen A."/>
        </authorList>
    </citation>
    <scope>NUCLEOTIDE SEQUENCE [LARGE SCALE GENOMIC DNA]</scope>
    <source>
        <strain evidence="14 15">VRA1</strain>
    </source>
</reference>
<evidence type="ECO:0000256" key="8">
    <source>
        <dbReference type="ARBA" id="ARBA00022989"/>
    </source>
</evidence>
<evidence type="ECO:0000256" key="1">
    <source>
        <dbReference type="ARBA" id="ARBA00000085"/>
    </source>
</evidence>
<dbReference type="CDD" id="cd00082">
    <property type="entry name" value="HisKA"/>
    <property type="match status" value="1"/>
</dbReference>
<evidence type="ECO:0000256" key="4">
    <source>
        <dbReference type="ARBA" id="ARBA00022553"/>
    </source>
</evidence>
<comment type="subcellular location">
    <subcellularLocation>
        <location evidence="2">Cell membrane</location>
    </subcellularLocation>
</comment>
<dbReference type="CDD" id="cd00075">
    <property type="entry name" value="HATPase"/>
    <property type="match status" value="1"/>
</dbReference>
<dbReference type="PANTHER" id="PTHR45436">
    <property type="entry name" value="SENSOR HISTIDINE KINASE YKOH"/>
    <property type="match status" value="1"/>
</dbReference>
<dbReference type="PANTHER" id="PTHR45436:SF5">
    <property type="entry name" value="SENSOR HISTIDINE KINASE TRCS"/>
    <property type="match status" value="1"/>
</dbReference>
<feature type="region of interest" description="Disordered" evidence="11">
    <location>
        <begin position="1"/>
        <end position="25"/>
    </location>
</feature>
<dbReference type="InterPro" id="IPR003661">
    <property type="entry name" value="HisK_dim/P_dom"/>
</dbReference>
<dbReference type="PRINTS" id="PR00344">
    <property type="entry name" value="BCTRLSENSOR"/>
</dbReference>
<accession>A0ABS2VZK7</accession>
<keyword evidence="10" id="KW-0472">Membrane</keyword>
<evidence type="ECO:0000256" key="2">
    <source>
        <dbReference type="ARBA" id="ARBA00004236"/>
    </source>
</evidence>
<evidence type="ECO:0000256" key="5">
    <source>
        <dbReference type="ARBA" id="ARBA00022679"/>
    </source>
</evidence>
<dbReference type="Pfam" id="PF02518">
    <property type="entry name" value="HATPase_c"/>
    <property type="match status" value="1"/>
</dbReference>
<dbReference type="InterPro" id="IPR005467">
    <property type="entry name" value="His_kinase_dom"/>
</dbReference>
<feature type="region of interest" description="Disordered" evidence="11">
    <location>
        <begin position="143"/>
        <end position="172"/>
    </location>
</feature>
<evidence type="ECO:0000313" key="14">
    <source>
        <dbReference type="EMBL" id="MBN0048582.1"/>
    </source>
</evidence>
<dbReference type="SMART" id="SM00388">
    <property type="entry name" value="HisKA"/>
    <property type="match status" value="1"/>
</dbReference>
<evidence type="ECO:0000256" key="9">
    <source>
        <dbReference type="ARBA" id="ARBA00023012"/>
    </source>
</evidence>
<feature type="compositionally biased region" description="Polar residues" evidence="11">
    <location>
        <begin position="1"/>
        <end position="12"/>
    </location>
</feature>
<evidence type="ECO:0000259" key="13">
    <source>
        <dbReference type="PROSITE" id="PS50885"/>
    </source>
</evidence>
<comment type="catalytic activity">
    <reaction evidence="1">
        <text>ATP + protein L-histidine = ADP + protein N-phospho-L-histidine.</text>
        <dbReference type="EC" id="2.7.13.3"/>
    </reaction>
</comment>
<name>A0ABS2VZK7_STRAS</name>
<evidence type="ECO:0000256" key="6">
    <source>
        <dbReference type="ARBA" id="ARBA00022692"/>
    </source>
</evidence>
<evidence type="ECO:0000256" key="7">
    <source>
        <dbReference type="ARBA" id="ARBA00022777"/>
    </source>
</evidence>
<dbReference type="Proteomes" id="UP000788262">
    <property type="component" value="Unassembled WGS sequence"/>
</dbReference>
<dbReference type="InterPro" id="IPR036890">
    <property type="entry name" value="HATPase_C_sf"/>
</dbReference>
<evidence type="ECO:0000256" key="10">
    <source>
        <dbReference type="ARBA" id="ARBA00023136"/>
    </source>
</evidence>
<evidence type="ECO:0000256" key="3">
    <source>
        <dbReference type="ARBA" id="ARBA00012438"/>
    </source>
</evidence>
<evidence type="ECO:0000313" key="15">
    <source>
        <dbReference type="Proteomes" id="UP000788262"/>
    </source>
</evidence>
<dbReference type="Pfam" id="PF00512">
    <property type="entry name" value="HisKA"/>
    <property type="match status" value="1"/>
</dbReference>
<proteinExistence type="predicted"/>
<dbReference type="Gene3D" id="3.30.565.10">
    <property type="entry name" value="Histidine kinase-like ATPase, C-terminal domain"/>
    <property type="match status" value="1"/>
</dbReference>
<dbReference type="Gene3D" id="6.10.340.10">
    <property type="match status" value="1"/>
</dbReference>
<dbReference type="SUPFAM" id="SSF55874">
    <property type="entry name" value="ATPase domain of HSP90 chaperone/DNA topoisomerase II/histidine kinase"/>
    <property type="match status" value="1"/>
</dbReference>
<dbReference type="RefSeq" id="WP_205386715.1">
    <property type="nucleotide sequence ID" value="NZ_JAFFZS010000042.1"/>
</dbReference>
<evidence type="ECO:0000259" key="12">
    <source>
        <dbReference type="PROSITE" id="PS50109"/>
    </source>
</evidence>
<organism evidence="14 15">
    <name type="scientific">Streptomyces actuosus</name>
    <dbReference type="NCBI Taxonomy" id="1885"/>
    <lineage>
        <taxon>Bacteria</taxon>
        <taxon>Bacillati</taxon>
        <taxon>Actinomycetota</taxon>
        <taxon>Actinomycetes</taxon>
        <taxon>Kitasatosporales</taxon>
        <taxon>Streptomycetaceae</taxon>
        <taxon>Streptomyces</taxon>
    </lineage>
</organism>
<feature type="domain" description="Histidine kinase" evidence="12">
    <location>
        <begin position="270"/>
        <end position="488"/>
    </location>
</feature>
<keyword evidence="8" id="KW-1133">Transmembrane helix</keyword>
<protein>
    <recommendedName>
        <fullName evidence="3">histidine kinase</fullName>
        <ecNumber evidence="3">2.7.13.3</ecNumber>
    </recommendedName>
</protein>
<dbReference type="EMBL" id="JAFFZS010000042">
    <property type="protein sequence ID" value="MBN0048582.1"/>
    <property type="molecule type" value="Genomic_DNA"/>
</dbReference>
<keyword evidence="5" id="KW-0808">Transferase</keyword>
<feature type="compositionally biased region" description="Basic and acidic residues" evidence="11">
    <location>
        <begin position="53"/>
        <end position="79"/>
    </location>
</feature>
<dbReference type="InterPro" id="IPR050428">
    <property type="entry name" value="TCS_sensor_his_kinase"/>
</dbReference>
<keyword evidence="6" id="KW-0812">Transmembrane</keyword>
<feature type="domain" description="HAMP" evidence="13">
    <location>
        <begin position="199"/>
        <end position="255"/>
    </location>
</feature>
<dbReference type="Gene3D" id="1.10.287.130">
    <property type="match status" value="1"/>
</dbReference>
<feature type="region of interest" description="Disordered" evidence="11">
    <location>
        <begin position="44"/>
        <end position="98"/>
    </location>
</feature>
<dbReference type="SMART" id="SM00387">
    <property type="entry name" value="HATPase_c"/>
    <property type="match status" value="1"/>
</dbReference>
<comment type="caution">
    <text evidence="14">The sequence shown here is derived from an EMBL/GenBank/DDBJ whole genome shotgun (WGS) entry which is preliminary data.</text>
</comment>
<evidence type="ECO:0000256" key="11">
    <source>
        <dbReference type="SAM" id="MobiDB-lite"/>
    </source>
</evidence>
<keyword evidence="4" id="KW-0597">Phosphoprotein</keyword>
<feature type="region of interest" description="Disordered" evidence="11">
    <location>
        <begin position="214"/>
        <end position="233"/>
    </location>
</feature>
<dbReference type="GO" id="GO:0016301">
    <property type="term" value="F:kinase activity"/>
    <property type="evidence" value="ECO:0007669"/>
    <property type="project" value="UniProtKB-KW"/>
</dbReference>
<dbReference type="InterPro" id="IPR036097">
    <property type="entry name" value="HisK_dim/P_sf"/>
</dbReference>
<keyword evidence="7 14" id="KW-0418">Kinase</keyword>
<dbReference type="InterPro" id="IPR003660">
    <property type="entry name" value="HAMP_dom"/>
</dbReference>
<dbReference type="InterPro" id="IPR004358">
    <property type="entry name" value="Sig_transdc_His_kin-like_C"/>
</dbReference>
<dbReference type="PROSITE" id="PS50885">
    <property type="entry name" value="HAMP"/>
    <property type="match status" value="1"/>
</dbReference>
<sequence length="505" mass="54017">MPTAAGATTNRSGAGRIRSARKPKPRTLTRVLLAVTAIGVLGTGGCCGLAPPDRPRDHSDQRVGDDRRREHRALPEPHDPPPALRHVPTAPSDAGGEVRVPWVRPGVVATTPRPAPVRATYGGGRFDVPRTAAYAAVRGTGRVAPARPLDDGRPAQSPPAAVDGEPGEQTATSPVVRTELAVGGLVLALLACVVLWCARRTVMPIREMTRNARRIAESSDEASERLPEVRRSARGLQGTADTLNYLLQRIQEGAAQRAQAEHRLHQLVGAASHELRTPLTTITGYTQLARIGALDDPRRLDQAMEQVEREIHRMNQLVEDLLLLARLSQGGLLEQRPVDLARLCADATTRAQPPGTRRSLRCVTESSTHLVEGDRHRLAEVIGHLVANVLAHTPESTSAEVRLRLDGDRQVIDVVDEGPGVPEAARRHVFEPFFRAASTPPAPDGDPSRGRGLGLTVAAAIVKAHGGSIALRPSERGAWFHVTLPALDDRSHADGTTSGARAAVA</sequence>
<gene>
    <name evidence="14" type="ORF">JS756_31710</name>
</gene>
<keyword evidence="9" id="KW-0902">Two-component regulatory system</keyword>
<dbReference type="SUPFAM" id="SSF47384">
    <property type="entry name" value="Homodimeric domain of signal transducing histidine kinase"/>
    <property type="match status" value="1"/>
</dbReference>
<feature type="compositionally biased region" description="Basic and acidic residues" evidence="11">
    <location>
        <begin position="214"/>
        <end position="231"/>
    </location>
</feature>
<dbReference type="EC" id="2.7.13.3" evidence="3"/>
<dbReference type="PROSITE" id="PS50109">
    <property type="entry name" value="HIS_KIN"/>
    <property type="match status" value="1"/>
</dbReference>